<gene>
    <name evidence="1" type="ORF">PSON_ATCC_30995.1.T1750018</name>
</gene>
<dbReference type="OrthoDB" id="303271at2759"/>
<keyword evidence="2" id="KW-1185">Reference proteome</keyword>
<dbReference type="AlphaFoldDB" id="A0A8S1RK94"/>
<dbReference type="EMBL" id="CAJJDN010000175">
    <property type="protein sequence ID" value="CAD8127294.1"/>
    <property type="molecule type" value="Genomic_DNA"/>
</dbReference>
<evidence type="ECO:0000313" key="1">
    <source>
        <dbReference type="EMBL" id="CAD8127294.1"/>
    </source>
</evidence>
<accession>A0A8S1RK94</accession>
<organism evidence="1 2">
    <name type="scientific">Paramecium sonneborni</name>
    <dbReference type="NCBI Taxonomy" id="65129"/>
    <lineage>
        <taxon>Eukaryota</taxon>
        <taxon>Sar</taxon>
        <taxon>Alveolata</taxon>
        <taxon>Ciliophora</taxon>
        <taxon>Intramacronucleata</taxon>
        <taxon>Oligohymenophorea</taxon>
        <taxon>Peniculida</taxon>
        <taxon>Parameciidae</taxon>
        <taxon>Paramecium</taxon>
    </lineage>
</organism>
<proteinExistence type="predicted"/>
<dbReference type="Proteomes" id="UP000692954">
    <property type="component" value="Unassembled WGS sequence"/>
</dbReference>
<comment type="caution">
    <text evidence="1">The sequence shown here is derived from an EMBL/GenBank/DDBJ whole genome shotgun (WGS) entry which is preliminary data.</text>
</comment>
<protein>
    <submittedName>
        <fullName evidence="1">Uncharacterized protein</fullName>
    </submittedName>
</protein>
<reference evidence="1" key="1">
    <citation type="submission" date="2021-01" db="EMBL/GenBank/DDBJ databases">
        <authorList>
            <consortium name="Genoscope - CEA"/>
            <person name="William W."/>
        </authorList>
    </citation>
    <scope>NUCLEOTIDE SEQUENCE</scope>
</reference>
<sequence length="293" mass="34260">MIKLKICEAQKPKPVFKFTQALSDPNIPLESVESQGPKTHSHQEIDIDIDQLSYQKMFSSNDIDQEFDFFDSRKSNSQMGVSPGLSITSYDLEQTDKALEIQPYGSVSYNQREVPEILLAFRKRRVAQIQFPQIQCQCQCQESCKTLSNFSSPDLSPMQTKKLQIKSFIEVSLNENEEDEIFSVFDDEINYYGSLSQSKIDFLDNLHKFLVLYKMRAGTFPRQRENLENEIIISIAMNLAKVDKQLFKQYFPSKQVYFDDENDYTRTKKVKRKQIRQLTQIETPDFQYVKDKI</sequence>
<name>A0A8S1RK94_9CILI</name>
<evidence type="ECO:0000313" key="2">
    <source>
        <dbReference type="Proteomes" id="UP000692954"/>
    </source>
</evidence>